<evidence type="ECO:0000313" key="2">
    <source>
        <dbReference type="EMBL" id="CAJ1375938.1"/>
    </source>
</evidence>
<reference evidence="2" key="1">
    <citation type="submission" date="2023-08" db="EMBL/GenBank/DDBJ databases">
        <authorList>
            <person name="Chen Y."/>
            <person name="Shah S."/>
            <person name="Dougan E. K."/>
            <person name="Thang M."/>
            <person name="Chan C."/>
        </authorList>
    </citation>
    <scope>NUCLEOTIDE SEQUENCE</scope>
</reference>
<feature type="transmembrane region" description="Helical" evidence="1">
    <location>
        <begin position="22"/>
        <end position="47"/>
    </location>
</feature>
<sequence length="414" mass="45818">MFLSHTWNTQGGWKFLSLFLQFGWPTILCCWAFGVILGFALCMLNILPLFELCHHTALGFTGVIPSSCWIQIFGLLGILLGCLLFPHLPFCKKDKCFQDFACINQTDETKMAEGIMSISAFLVASKELRVLWSPPLLSRLWCVFEIAAYRKLNPTGKIVIAPVDNEKSACMLLLWWQISCLAYWKARAGPEGGNPTALLVVGASFFLVLIPAAGHALWQSQKSSNQLRSDLANFDVTQVSCSCDFDRECIHGAITAWYGSLEAFSAHMRGPFSQEVLELMRMSGTIASQYIYLPMTPGVCLSLDKVLALVKAGAPAQPVLSVFFSHVVSLNLLYFPAVAVFWIWAAKRGLWLGSRRLPSALEISMILVLCIISALAGTYSAVILSANSLESTLLWNCLVVVFAGLVWHFCWHAK</sequence>
<keyword evidence="1" id="KW-0472">Membrane</keyword>
<feature type="transmembrane region" description="Helical" evidence="1">
    <location>
        <begin position="392"/>
        <end position="411"/>
    </location>
</feature>
<feature type="transmembrane region" description="Helical" evidence="1">
    <location>
        <begin position="366"/>
        <end position="386"/>
    </location>
</feature>
<dbReference type="AlphaFoldDB" id="A0AA36HV69"/>
<feature type="transmembrane region" description="Helical" evidence="1">
    <location>
        <begin position="198"/>
        <end position="218"/>
    </location>
</feature>
<comment type="caution">
    <text evidence="2">The sequence shown here is derived from an EMBL/GenBank/DDBJ whole genome shotgun (WGS) entry which is preliminary data.</text>
</comment>
<keyword evidence="1" id="KW-0812">Transmembrane</keyword>
<protein>
    <submittedName>
        <fullName evidence="2">Uncharacterized protein</fullName>
    </submittedName>
</protein>
<feature type="transmembrane region" description="Helical" evidence="1">
    <location>
        <begin position="68"/>
        <end position="88"/>
    </location>
</feature>
<dbReference type="Proteomes" id="UP001178507">
    <property type="component" value="Unassembled WGS sequence"/>
</dbReference>
<gene>
    <name evidence="2" type="ORF">EVOR1521_LOCUS5118</name>
</gene>
<keyword evidence="1" id="KW-1133">Transmembrane helix</keyword>
<proteinExistence type="predicted"/>
<name>A0AA36HV69_9DINO</name>
<keyword evidence="3" id="KW-1185">Reference proteome</keyword>
<dbReference type="EMBL" id="CAUJNA010000349">
    <property type="protein sequence ID" value="CAJ1375938.1"/>
    <property type="molecule type" value="Genomic_DNA"/>
</dbReference>
<accession>A0AA36HV69</accession>
<organism evidence="2 3">
    <name type="scientific">Effrenium voratum</name>
    <dbReference type="NCBI Taxonomy" id="2562239"/>
    <lineage>
        <taxon>Eukaryota</taxon>
        <taxon>Sar</taxon>
        <taxon>Alveolata</taxon>
        <taxon>Dinophyceae</taxon>
        <taxon>Suessiales</taxon>
        <taxon>Symbiodiniaceae</taxon>
        <taxon>Effrenium</taxon>
    </lineage>
</organism>
<feature type="transmembrane region" description="Helical" evidence="1">
    <location>
        <begin position="322"/>
        <end position="345"/>
    </location>
</feature>
<evidence type="ECO:0000256" key="1">
    <source>
        <dbReference type="SAM" id="Phobius"/>
    </source>
</evidence>
<evidence type="ECO:0000313" key="3">
    <source>
        <dbReference type="Proteomes" id="UP001178507"/>
    </source>
</evidence>